<reference evidence="2" key="1">
    <citation type="submission" date="2021-01" db="EMBL/GenBank/DDBJ databases">
        <authorList>
            <person name="Corre E."/>
            <person name="Pelletier E."/>
            <person name="Niang G."/>
            <person name="Scheremetjew M."/>
            <person name="Finn R."/>
            <person name="Kale V."/>
            <person name="Holt S."/>
            <person name="Cochrane G."/>
            <person name="Meng A."/>
            <person name="Brown T."/>
            <person name="Cohen L."/>
        </authorList>
    </citation>
    <scope>NUCLEOTIDE SEQUENCE</scope>
    <source>
        <strain evidence="2">CCMP2058</strain>
    </source>
</reference>
<sequence>MSIERTNTHPTFGKSVPSFLTKSQSSFRPSLKYRSLNMADNKQGGFGGARGLGMPVLGGLAMPGLASSQSNPVTLPSFVIPTGHMVAPVKKPVFRNVPFARQLPEEGFRALSITPKVKPRLLPPFYEKNMSFSCDRPAEEIYDAIAAALRDHTVESKPDKGKYKGHAEIMGQCISFQIHLFLKPDGGHLVEFQRRRGDSCAFWHFFRETMEALGKDLADAASFVKGLPEKSHVQKRPSLEVTKATKLSGKTLKTMRDLASTSGSLQLGILQTMNNLAESLSKDDSDAISTFRTVAATACISRDPLVSRCARSVLEKMPKAAPKEPSLVTVDDIYQALAQNTLRSIKSEKEDFSKANGKVADIGSREPTNVLGL</sequence>
<protein>
    <submittedName>
        <fullName evidence="2">Uncharacterized protein</fullName>
    </submittedName>
</protein>
<name>A0A7S0DK95_9EUKA</name>
<accession>A0A7S0DK95</accession>
<proteinExistence type="predicted"/>
<evidence type="ECO:0000313" key="2">
    <source>
        <dbReference type="EMBL" id="CAD8454944.1"/>
    </source>
</evidence>
<organism evidence="2">
    <name type="scientific">Amorphochlora amoebiformis</name>
    <dbReference type="NCBI Taxonomy" id="1561963"/>
    <lineage>
        <taxon>Eukaryota</taxon>
        <taxon>Sar</taxon>
        <taxon>Rhizaria</taxon>
        <taxon>Cercozoa</taxon>
        <taxon>Chlorarachniophyceae</taxon>
        <taxon>Amorphochlora</taxon>
    </lineage>
</organism>
<feature type="compositionally biased region" description="Polar residues" evidence="1">
    <location>
        <begin position="1"/>
        <end position="10"/>
    </location>
</feature>
<dbReference type="AlphaFoldDB" id="A0A7S0DK95"/>
<evidence type="ECO:0000256" key="1">
    <source>
        <dbReference type="SAM" id="MobiDB-lite"/>
    </source>
</evidence>
<gene>
    <name evidence="2" type="ORF">LAMO00422_LOCUS13888</name>
</gene>
<feature type="region of interest" description="Disordered" evidence="1">
    <location>
        <begin position="1"/>
        <end position="20"/>
    </location>
</feature>
<dbReference type="EMBL" id="HBEM01020305">
    <property type="protein sequence ID" value="CAD8454944.1"/>
    <property type="molecule type" value="Transcribed_RNA"/>
</dbReference>